<keyword evidence="3" id="KW-0805">Transcription regulation</keyword>
<dbReference type="PANTHER" id="PTHR46577:SF1">
    <property type="entry name" value="HTH-TYPE TRANSCRIPTIONAL REGULATORY PROTEIN GABR"/>
    <property type="match status" value="1"/>
</dbReference>
<dbReference type="InterPro" id="IPR000524">
    <property type="entry name" value="Tscrpt_reg_HTH_GntR"/>
</dbReference>
<dbReference type="InterPro" id="IPR015424">
    <property type="entry name" value="PyrdxlP-dep_Trfase"/>
</dbReference>
<dbReference type="InterPro" id="IPR036388">
    <property type="entry name" value="WH-like_DNA-bd_sf"/>
</dbReference>
<evidence type="ECO:0000256" key="5">
    <source>
        <dbReference type="ARBA" id="ARBA00023163"/>
    </source>
</evidence>
<sequence length="438" mass="46415">MRSAIRSGRLGAGTRLPASRVLAADLGMARNSVAEVYGQLVAEGWLLARAGSGTWVSGLPAGAAGSALTPPTARLALDLRGGIPDASTFPRSEWSSAARRAINAASADSFGYQAAQGVDRLRDILAEYLARTRGVFATPDDVFIAHGFGDLLAVVCRALRASGARRVAVEEYGHAAHRAIIAAAGLTVIPIAVDDDGAVVTELDAGGADAVLLTAAHQFPTGVPLSASRRIELIQWAERTDGLVIEDDYDGEFRYDRRSIGALQALAPQHVIYAGTASKSLAPAVGLAWGVIPDRLMPGLVEQRTLLGSTADVLAQITLAEFMRGHQYDRHLRQQRARYRNRREELERTFTALVPGTRISGLSAGLHCLVELPPGVLEADVTVEAAQHGLSFEGLSTYLPEGRLASRAPAMVVGYGAPQQRYYPAALRAAVSAIMRAV</sequence>
<evidence type="ECO:0000256" key="3">
    <source>
        <dbReference type="ARBA" id="ARBA00023015"/>
    </source>
</evidence>
<keyword evidence="2" id="KW-0663">Pyridoxal phosphate</keyword>
<dbReference type="EMBL" id="BAABCN010000017">
    <property type="protein sequence ID" value="GAA3894230.1"/>
    <property type="molecule type" value="Genomic_DNA"/>
</dbReference>
<dbReference type="PANTHER" id="PTHR46577">
    <property type="entry name" value="HTH-TYPE TRANSCRIPTIONAL REGULATORY PROTEIN GABR"/>
    <property type="match status" value="1"/>
</dbReference>
<dbReference type="InterPro" id="IPR004839">
    <property type="entry name" value="Aminotransferase_I/II_large"/>
</dbReference>
<evidence type="ECO:0000313" key="7">
    <source>
        <dbReference type="EMBL" id="GAA3894230.1"/>
    </source>
</evidence>
<reference evidence="8" key="1">
    <citation type="journal article" date="2019" name="Int. J. Syst. Evol. Microbiol.">
        <title>The Global Catalogue of Microorganisms (GCM) 10K type strain sequencing project: providing services to taxonomists for standard genome sequencing and annotation.</title>
        <authorList>
            <consortium name="The Broad Institute Genomics Platform"/>
            <consortium name="The Broad Institute Genome Sequencing Center for Infectious Disease"/>
            <person name="Wu L."/>
            <person name="Ma J."/>
        </authorList>
    </citation>
    <scope>NUCLEOTIDE SEQUENCE [LARGE SCALE GENOMIC DNA]</scope>
    <source>
        <strain evidence="8">JCM 17021</strain>
    </source>
</reference>
<dbReference type="InterPro" id="IPR036390">
    <property type="entry name" value="WH_DNA-bd_sf"/>
</dbReference>
<keyword evidence="8" id="KW-1185">Reference proteome</keyword>
<dbReference type="GO" id="GO:0008483">
    <property type="term" value="F:transaminase activity"/>
    <property type="evidence" value="ECO:0007669"/>
    <property type="project" value="UniProtKB-KW"/>
</dbReference>
<dbReference type="CDD" id="cd07377">
    <property type="entry name" value="WHTH_GntR"/>
    <property type="match status" value="1"/>
</dbReference>
<dbReference type="Gene3D" id="3.40.640.10">
    <property type="entry name" value="Type I PLP-dependent aspartate aminotransferase-like (Major domain)"/>
    <property type="match status" value="1"/>
</dbReference>
<name>A0ABP7L6S3_9MICO</name>
<keyword evidence="5" id="KW-0804">Transcription</keyword>
<keyword evidence="7" id="KW-0808">Transferase</keyword>
<feature type="domain" description="HTH gntR-type" evidence="6">
    <location>
        <begin position="1"/>
        <end position="59"/>
    </location>
</feature>
<organism evidence="7 8">
    <name type="scientific">Leifsonia kafniensis</name>
    <dbReference type="NCBI Taxonomy" id="475957"/>
    <lineage>
        <taxon>Bacteria</taxon>
        <taxon>Bacillati</taxon>
        <taxon>Actinomycetota</taxon>
        <taxon>Actinomycetes</taxon>
        <taxon>Micrococcales</taxon>
        <taxon>Microbacteriaceae</taxon>
        <taxon>Leifsonia</taxon>
    </lineage>
</organism>
<keyword evidence="4" id="KW-0238">DNA-binding</keyword>
<dbReference type="Pfam" id="PF00155">
    <property type="entry name" value="Aminotran_1_2"/>
    <property type="match status" value="1"/>
</dbReference>
<dbReference type="Proteomes" id="UP001501803">
    <property type="component" value="Unassembled WGS sequence"/>
</dbReference>
<protein>
    <submittedName>
        <fullName evidence="7">PLP-dependent aminotransferase family protein</fullName>
    </submittedName>
</protein>
<keyword evidence="7" id="KW-0032">Aminotransferase</keyword>
<evidence type="ECO:0000259" key="6">
    <source>
        <dbReference type="PROSITE" id="PS50949"/>
    </source>
</evidence>
<dbReference type="Pfam" id="PF00392">
    <property type="entry name" value="GntR"/>
    <property type="match status" value="1"/>
</dbReference>
<comment type="similarity">
    <text evidence="1">In the C-terminal section; belongs to the class-I pyridoxal-phosphate-dependent aminotransferase family.</text>
</comment>
<dbReference type="SUPFAM" id="SSF53383">
    <property type="entry name" value="PLP-dependent transferases"/>
    <property type="match status" value="1"/>
</dbReference>
<evidence type="ECO:0000256" key="2">
    <source>
        <dbReference type="ARBA" id="ARBA00022898"/>
    </source>
</evidence>
<dbReference type="CDD" id="cd00609">
    <property type="entry name" value="AAT_like"/>
    <property type="match status" value="1"/>
</dbReference>
<proteinExistence type="inferred from homology"/>
<dbReference type="Gene3D" id="1.10.10.10">
    <property type="entry name" value="Winged helix-like DNA-binding domain superfamily/Winged helix DNA-binding domain"/>
    <property type="match status" value="1"/>
</dbReference>
<evidence type="ECO:0000256" key="4">
    <source>
        <dbReference type="ARBA" id="ARBA00023125"/>
    </source>
</evidence>
<dbReference type="SMART" id="SM00345">
    <property type="entry name" value="HTH_GNTR"/>
    <property type="match status" value="1"/>
</dbReference>
<dbReference type="PROSITE" id="PS50949">
    <property type="entry name" value="HTH_GNTR"/>
    <property type="match status" value="1"/>
</dbReference>
<evidence type="ECO:0000313" key="8">
    <source>
        <dbReference type="Proteomes" id="UP001501803"/>
    </source>
</evidence>
<dbReference type="SUPFAM" id="SSF46785">
    <property type="entry name" value="Winged helix' DNA-binding domain"/>
    <property type="match status" value="1"/>
</dbReference>
<evidence type="ECO:0000256" key="1">
    <source>
        <dbReference type="ARBA" id="ARBA00005384"/>
    </source>
</evidence>
<dbReference type="InterPro" id="IPR051446">
    <property type="entry name" value="HTH_trans_reg/aminotransferase"/>
</dbReference>
<gene>
    <name evidence="7" type="ORF">GCM10022381_39850</name>
</gene>
<accession>A0ABP7L6S3</accession>
<dbReference type="InterPro" id="IPR015421">
    <property type="entry name" value="PyrdxlP-dep_Trfase_major"/>
</dbReference>
<comment type="caution">
    <text evidence="7">The sequence shown here is derived from an EMBL/GenBank/DDBJ whole genome shotgun (WGS) entry which is preliminary data.</text>
</comment>